<dbReference type="OrthoDB" id="1741631at2759"/>
<dbReference type="AlphaFoldDB" id="A0A9Q1K6P7"/>
<name>A0A9Q1K6P7_9CARY</name>
<keyword evidence="2" id="KW-1185">Reference proteome</keyword>
<proteinExistence type="predicted"/>
<gene>
    <name evidence="1" type="ORF">Cgig2_024087</name>
</gene>
<dbReference type="EMBL" id="JAKOGI010000281">
    <property type="protein sequence ID" value="KAJ8437783.1"/>
    <property type="molecule type" value="Genomic_DNA"/>
</dbReference>
<accession>A0A9Q1K6P7</accession>
<dbReference type="Proteomes" id="UP001153076">
    <property type="component" value="Unassembled WGS sequence"/>
</dbReference>
<evidence type="ECO:0000313" key="1">
    <source>
        <dbReference type="EMBL" id="KAJ8437783.1"/>
    </source>
</evidence>
<comment type="caution">
    <text evidence="1">The sequence shown here is derived from an EMBL/GenBank/DDBJ whole genome shotgun (WGS) entry which is preliminary data.</text>
</comment>
<reference evidence="1" key="1">
    <citation type="submission" date="2022-04" db="EMBL/GenBank/DDBJ databases">
        <title>Carnegiea gigantea Genome sequencing and assembly v2.</title>
        <authorList>
            <person name="Copetti D."/>
            <person name="Sanderson M.J."/>
            <person name="Burquez A."/>
            <person name="Wojciechowski M.F."/>
        </authorList>
    </citation>
    <scope>NUCLEOTIDE SEQUENCE</scope>
    <source>
        <strain evidence="1">SGP5-SGP5p</strain>
        <tissue evidence="1">Aerial part</tissue>
    </source>
</reference>
<sequence>MSGDCGNLTLEVSREVGGGGFGHLMLVDDCKRSDKHKRERDSCLRAIEGELEDGGDGKATYTGCSRNLKYDRGMVMAVEGDADVRMFLKGNDEHLYFYGGESDGPKRRTEKDILKWKNGIGEKIEEKLVDTYKKMGCITVMECCNLMLGEYSVELTNNHKLVIKLGQPDLHANLWVYDYVLLIYKTATQQIIHNQLVHQIEAHDMGIVDGKTG</sequence>
<protein>
    <submittedName>
        <fullName evidence="1">Uncharacterized protein</fullName>
    </submittedName>
</protein>
<evidence type="ECO:0000313" key="2">
    <source>
        <dbReference type="Proteomes" id="UP001153076"/>
    </source>
</evidence>
<organism evidence="1 2">
    <name type="scientific">Carnegiea gigantea</name>
    <dbReference type="NCBI Taxonomy" id="171969"/>
    <lineage>
        <taxon>Eukaryota</taxon>
        <taxon>Viridiplantae</taxon>
        <taxon>Streptophyta</taxon>
        <taxon>Embryophyta</taxon>
        <taxon>Tracheophyta</taxon>
        <taxon>Spermatophyta</taxon>
        <taxon>Magnoliopsida</taxon>
        <taxon>eudicotyledons</taxon>
        <taxon>Gunneridae</taxon>
        <taxon>Pentapetalae</taxon>
        <taxon>Caryophyllales</taxon>
        <taxon>Cactineae</taxon>
        <taxon>Cactaceae</taxon>
        <taxon>Cactoideae</taxon>
        <taxon>Echinocereeae</taxon>
        <taxon>Carnegiea</taxon>
    </lineage>
</organism>